<organism evidence="3 4">
    <name type="scientific">Bradyrhizobium erythrophlei</name>
    <dbReference type="NCBI Taxonomy" id="1437360"/>
    <lineage>
        <taxon>Bacteria</taxon>
        <taxon>Pseudomonadati</taxon>
        <taxon>Pseudomonadota</taxon>
        <taxon>Alphaproteobacteria</taxon>
        <taxon>Hyphomicrobiales</taxon>
        <taxon>Nitrobacteraceae</taxon>
        <taxon>Bradyrhizobium</taxon>
    </lineage>
</organism>
<dbReference type="Gene3D" id="3.40.190.10">
    <property type="entry name" value="Periplasmic binding protein-like II"/>
    <property type="match status" value="2"/>
</dbReference>
<feature type="domain" description="SsuA/THI5-like" evidence="2">
    <location>
        <begin position="40"/>
        <end position="253"/>
    </location>
</feature>
<dbReference type="InterPro" id="IPR027939">
    <property type="entry name" value="NMT1/THI5"/>
</dbReference>
<dbReference type="AlphaFoldDB" id="A0A1M7TZ23"/>
<feature type="signal peptide" evidence="1">
    <location>
        <begin position="1"/>
        <end position="23"/>
    </location>
</feature>
<accession>A0A1M7TZ23</accession>
<keyword evidence="1" id="KW-0732">Signal</keyword>
<gene>
    <name evidence="3" type="ORF">SAMN05444170_3085</name>
</gene>
<dbReference type="EMBL" id="LT670849">
    <property type="protein sequence ID" value="SHN75935.1"/>
    <property type="molecule type" value="Genomic_DNA"/>
</dbReference>
<name>A0A1M7TZ23_9BRAD</name>
<evidence type="ECO:0000313" key="3">
    <source>
        <dbReference type="EMBL" id="SHN75935.1"/>
    </source>
</evidence>
<evidence type="ECO:0000259" key="2">
    <source>
        <dbReference type="Pfam" id="PF09084"/>
    </source>
</evidence>
<feature type="chain" id="PRO_5013246669" evidence="1">
    <location>
        <begin position="24"/>
        <end position="328"/>
    </location>
</feature>
<dbReference type="GO" id="GO:0009228">
    <property type="term" value="P:thiamine biosynthetic process"/>
    <property type="evidence" value="ECO:0007669"/>
    <property type="project" value="InterPro"/>
</dbReference>
<protein>
    <submittedName>
        <fullName evidence="3">NitT/TauT family transport system substrate-binding protein</fullName>
    </submittedName>
</protein>
<dbReference type="InterPro" id="IPR015168">
    <property type="entry name" value="SsuA/THI5"/>
</dbReference>
<dbReference type="Pfam" id="PF09084">
    <property type="entry name" value="NMT1"/>
    <property type="match status" value="1"/>
</dbReference>
<sequence length="328" mass="34864">MRRLLPISAVVALAITFSETALAAETVSFLLDWLPAGDKAAVYLGAEKGLFEAEGIKVNIQSGRGSSDVVTKLATGSADMGTGGLAALLQAKATDDVPVKAVMSIYTLQPDAIFTTKESGINDLKDLQGKTVATATFSSSNVSWPLVLKANGVDAEKIKLLKVDPGALAPMLASGKVDATINWVTVAPAFAGPLNEAGKSFKELAWSKYGFDGYGLSVFVSDKMIKERPETVRKFLKAYQRATEMAIADPMEAAKALKAHVPEVDVATAAEQWKASIPLMVNDIAKKDGSGAFESKLLATTWKWVAEAQNLPIDKLNPESAVSRDFLK</sequence>
<dbReference type="SUPFAM" id="SSF53850">
    <property type="entry name" value="Periplasmic binding protein-like II"/>
    <property type="match status" value="1"/>
</dbReference>
<dbReference type="RefSeq" id="WP_072818826.1">
    <property type="nucleotide sequence ID" value="NZ_LT670849.1"/>
</dbReference>
<dbReference type="Proteomes" id="UP000184096">
    <property type="component" value="Chromosome I"/>
</dbReference>
<proteinExistence type="predicted"/>
<dbReference type="OrthoDB" id="5348911at2"/>
<evidence type="ECO:0000256" key="1">
    <source>
        <dbReference type="SAM" id="SignalP"/>
    </source>
</evidence>
<dbReference type="PANTHER" id="PTHR31528">
    <property type="entry name" value="4-AMINO-5-HYDROXYMETHYL-2-METHYLPYRIMIDINE PHOSPHATE SYNTHASE THI11-RELATED"/>
    <property type="match status" value="1"/>
</dbReference>
<keyword evidence="4" id="KW-1185">Reference proteome</keyword>
<dbReference type="PANTHER" id="PTHR31528:SF15">
    <property type="entry name" value="RIBOFLAVIN-BINDING PROTEIN RIBY"/>
    <property type="match status" value="1"/>
</dbReference>
<evidence type="ECO:0000313" key="4">
    <source>
        <dbReference type="Proteomes" id="UP000184096"/>
    </source>
</evidence>
<reference evidence="4" key="1">
    <citation type="submission" date="2016-11" db="EMBL/GenBank/DDBJ databases">
        <authorList>
            <person name="Varghese N."/>
            <person name="Submissions S."/>
        </authorList>
    </citation>
    <scope>NUCLEOTIDE SEQUENCE [LARGE SCALE GENOMIC DNA]</scope>
    <source>
        <strain evidence="4">GAS401</strain>
    </source>
</reference>